<dbReference type="CDD" id="cd01992">
    <property type="entry name" value="TilS_N"/>
    <property type="match status" value="1"/>
</dbReference>
<evidence type="ECO:0000259" key="9">
    <source>
        <dbReference type="SMART" id="SM00977"/>
    </source>
</evidence>
<dbReference type="NCBIfam" id="TIGR02433">
    <property type="entry name" value="lysidine_TilS_C"/>
    <property type="match status" value="1"/>
</dbReference>
<keyword evidence="4 8" id="KW-0819">tRNA processing</keyword>
<dbReference type="GO" id="GO:0006400">
    <property type="term" value="P:tRNA modification"/>
    <property type="evidence" value="ECO:0007669"/>
    <property type="project" value="UniProtKB-UniRule"/>
</dbReference>
<evidence type="ECO:0000256" key="5">
    <source>
        <dbReference type="ARBA" id="ARBA00022741"/>
    </source>
</evidence>
<keyword evidence="3 8" id="KW-0436">Ligase</keyword>
<gene>
    <name evidence="8 10" type="primary">tilS</name>
    <name evidence="10" type="ORF">ENU74_01500</name>
</gene>
<dbReference type="AlphaFoldDB" id="A0A7V3ZU64"/>
<comment type="subcellular location">
    <subcellularLocation>
        <location evidence="1 8">Cytoplasm</location>
    </subcellularLocation>
</comment>
<comment type="function">
    <text evidence="8">Ligates lysine onto the cytidine present at position 34 of the AUA codon-specific tRNA(Ile) that contains the anticodon CAU, in an ATP-dependent manner. Cytidine is converted to lysidine, thus changing the amino acid specificity of the tRNA from methionine to isoleucine.</text>
</comment>
<proteinExistence type="inferred from homology"/>
<comment type="caution">
    <text evidence="10">The sequence shown here is derived from an EMBL/GenBank/DDBJ whole genome shotgun (WGS) entry which is preliminary data.</text>
</comment>
<dbReference type="PANTHER" id="PTHR43033">
    <property type="entry name" value="TRNA(ILE)-LYSIDINE SYNTHASE-RELATED"/>
    <property type="match status" value="1"/>
</dbReference>
<name>A0A7V3ZU64_UNCW3</name>
<evidence type="ECO:0000256" key="1">
    <source>
        <dbReference type="ARBA" id="ARBA00004496"/>
    </source>
</evidence>
<dbReference type="Pfam" id="PF01171">
    <property type="entry name" value="ATP_bind_3"/>
    <property type="match status" value="1"/>
</dbReference>
<dbReference type="InterPro" id="IPR012094">
    <property type="entry name" value="tRNA_Ile_lys_synt"/>
</dbReference>
<accession>A0A7V3ZU64</accession>
<dbReference type="Pfam" id="PF11734">
    <property type="entry name" value="TilS_C"/>
    <property type="match status" value="1"/>
</dbReference>
<dbReference type="SMART" id="SM00977">
    <property type="entry name" value="TilS_C"/>
    <property type="match status" value="1"/>
</dbReference>
<dbReference type="Gene3D" id="3.40.50.620">
    <property type="entry name" value="HUPs"/>
    <property type="match status" value="1"/>
</dbReference>
<dbReference type="InterPro" id="IPR011063">
    <property type="entry name" value="TilS/TtcA_N"/>
</dbReference>
<reference evidence="10" key="1">
    <citation type="journal article" date="2020" name="mSystems">
        <title>Genome- and Community-Level Interaction Insights into Carbon Utilization and Element Cycling Functions of Hydrothermarchaeota in Hydrothermal Sediment.</title>
        <authorList>
            <person name="Zhou Z."/>
            <person name="Liu Y."/>
            <person name="Xu W."/>
            <person name="Pan J."/>
            <person name="Luo Z.H."/>
            <person name="Li M."/>
        </authorList>
    </citation>
    <scope>NUCLEOTIDE SEQUENCE [LARGE SCALE GENOMIC DNA]</scope>
    <source>
        <strain evidence="10">SpSt-697</strain>
    </source>
</reference>
<dbReference type="EMBL" id="DTDR01000048">
    <property type="protein sequence ID" value="HGK63262.1"/>
    <property type="molecule type" value="Genomic_DNA"/>
</dbReference>
<dbReference type="NCBIfam" id="TIGR02432">
    <property type="entry name" value="lysidine_TilS_N"/>
    <property type="match status" value="1"/>
</dbReference>
<dbReference type="Gene3D" id="1.20.59.20">
    <property type="match status" value="1"/>
</dbReference>
<protein>
    <recommendedName>
        <fullName evidence="8">tRNA(Ile)-lysidine synthase</fullName>
        <ecNumber evidence="8">6.3.4.19</ecNumber>
    </recommendedName>
    <alternativeName>
        <fullName evidence="8">tRNA(Ile)-2-lysyl-cytidine synthase</fullName>
    </alternativeName>
    <alternativeName>
        <fullName evidence="8">tRNA(Ile)-lysidine synthetase</fullName>
    </alternativeName>
</protein>
<organism evidence="10">
    <name type="scientific">candidate division WOR-3 bacterium</name>
    <dbReference type="NCBI Taxonomy" id="2052148"/>
    <lineage>
        <taxon>Bacteria</taxon>
        <taxon>Bacteria division WOR-3</taxon>
    </lineage>
</organism>
<dbReference type="HAMAP" id="MF_01161">
    <property type="entry name" value="tRNA_Ile_lys_synt"/>
    <property type="match status" value="1"/>
</dbReference>
<keyword evidence="2 8" id="KW-0963">Cytoplasm</keyword>
<evidence type="ECO:0000256" key="4">
    <source>
        <dbReference type="ARBA" id="ARBA00022694"/>
    </source>
</evidence>
<feature type="binding site" evidence="8">
    <location>
        <begin position="31"/>
        <end position="36"/>
    </location>
    <ligand>
        <name>ATP</name>
        <dbReference type="ChEBI" id="CHEBI:30616"/>
    </ligand>
</feature>
<dbReference type="PANTHER" id="PTHR43033:SF1">
    <property type="entry name" value="TRNA(ILE)-LYSIDINE SYNTHASE-RELATED"/>
    <property type="match status" value="1"/>
</dbReference>
<evidence type="ECO:0000256" key="2">
    <source>
        <dbReference type="ARBA" id="ARBA00022490"/>
    </source>
</evidence>
<evidence type="ECO:0000313" key="10">
    <source>
        <dbReference type="EMBL" id="HGK63262.1"/>
    </source>
</evidence>
<dbReference type="GO" id="GO:0005524">
    <property type="term" value="F:ATP binding"/>
    <property type="evidence" value="ECO:0007669"/>
    <property type="project" value="UniProtKB-UniRule"/>
</dbReference>
<evidence type="ECO:0000256" key="6">
    <source>
        <dbReference type="ARBA" id="ARBA00022840"/>
    </source>
</evidence>
<comment type="domain">
    <text evidence="8">The N-terminal region contains the highly conserved SGGXDS motif, predicted to be a P-loop motif involved in ATP binding.</text>
</comment>
<dbReference type="SUPFAM" id="SSF52402">
    <property type="entry name" value="Adenine nucleotide alpha hydrolases-like"/>
    <property type="match status" value="1"/>
</dbReference>
<evidence type="ECO:0000256" key="7">
    <source>
        <dbReference type="ARBA" id="ARBA00048539"/>
    </source>
</evidence>
<sequence>MVKENILKKVEKTIENYRLLEKDDKVLVGFSGGKDSVCLLYILYLLKEKYNLSLIAFHLNHLIRGKEAYQDEVFCKEFCQKLNIPLIIKRRNVKKYAQKNKLSLEEAGHKLRYYYYEKIAQKENCQKIALAHTASDNVETILLSLISGKGLKRISGILPKNNNIVRPLIDLTAEEVLNFLKENNLTYREDSSNKDLKIPRNYLRNVVIPYLKKLNPKIEKTFRQITELLAWENEYLEKETKKILNSVIKKEKKEILINKENFKNLPLAIKRRVVKEILPNLNFSQIERIVKLPEKPIGKKINLENNLIVYNEYQNLRIFSSDKKISKIFKIKLNKINYFKEINLKLTCQVINIEKIKKFNYNNCEYFDKNDIHLPLFIRFRKEGDFISIKNGKKKLKKLFIDMKIPQKIRDQLPLLCDRKGILWILGVYRAYRGFIKKKTKKVLKVKILKWQNPIYQN</sequence>
<dbReference type="InterPro" id="IPR014729">
    <property type="entry name" value="Rossmann-like_a/b/a_fold"/>
</dbReference>
<comment type="catalytic activity">
    <reaction evidence="7 8">
        <text>cytidine(34) in tRNA(Ile2) + L-lysine + ATP = lysidine(34) in tRNA(Ile2) + AMP + diphosphate + H(+)</text>
        <dbReference type="Rhea" id="RHEA:43744"/>
        <dbReference type="Rhea" id="RHEA-COMP:10625"/>
        <dbReference type="Rhea" id="RHEA-COMP:10670"/>
        <dbReference type="ChEBI" id="CHEBI:15378"/>
        <dbReference type="ChEBI" id="CHEBI:30616"/>
        <dbReference type="ChEBI" id="CHEBI:32551"/>
        <dbReference type="ChEBI" id="CHEBI:33019"/>
        <dbReference type="ChEBI" id="CHEBI:82748"/>
        <dbReference type="ChEBI" id="CHEBI:83665"/>
        <dbReference type="ChEBI" id="CHEBI:456215"/>
        <dbReference type="EC" id="6.3.4.19"/>
    </reaction>
</comment>
<evidence type="ECO:0000256" key="8">
    <source>
        <dbReference type="HAMAP-Rule" id="MF_01161"/>
    </source>
</evidence>
<dbReference type="SUPFAM" id="SSF56037">
    <property type="entry name" value="PheT/TilS domain"/>
    <property type="match status" value="1"/>
</dbReference>
<dbReference type="SUPFAM" id="SSF82829">
    <property type="entry name" value="MesJ substrate recognition domain-like"/>
    <property type="match status" value="1"/>
</dbReference>
<dbReference type="InterPro" id="IPR012795">
    <property type="entry name" value="tRNA_Ile_lys_synt_N"/>
</dbReference>
<dbReference type="EC" id="6.3.4.19" evidence="8"/>
<dbReference type="InterPro" id="IPR012796">
    <property type="entry name" value="Lysidine-tRNA-synth_C"/>
</dbReference>
<keyword evidence="5 8" id="KW-0547">Nucleotide-binding</keyword>
<dbReference type="GO" id="GO:0032267">
    <property type="term" value="F:tRNA(Ile)-lysidine synthase activity"/>
    <property type="evidence" value="ECO:0007669"/>
    <property type="project" value="UniProtKB-EC"/>
</dbReference>
<keyword evidence="6 8" id="KW-0067">ATP-binding</keyword>
<dbReference type="GO" id="GO:0005737">
    <property type="term" value="C:cytoplasm"/>
    <property type="evidence" value="ECO:0007669"/>
    <property type="project" value="UniProtKB-SubCell"/>
</dbReference>
<feature type="domain" description="Lysidine-tRNA(Ile) synthetase C-terminal" evidence="9">
    <location>
        <begin position="376"/>
        <end position="446"/>
    </location>
</feature>
<comment type="similarity">
    <text evidence="8">Belongs to the tRNA(Ile)-lysidine synthase family.</text>
</comment>
<evidence type="ECO:0000256" key="3">
    <source>
        <dbReference type="ARBA" id="ARBA00022598"/>
    </source>
</evidence>